<dbReference type="OrthoDB" id="19659at2759"/>
<dbReference type="PANTHER" id="PTHR31328">
    <property type="entry name" value="BIOGENESIS OF LYSOSOME-RELATED ORGANELLES COMPLEX 1 SUBUNIT 6"/>
    <property type="match status" value="1"/>
</dbReference>
<organism evidence="2 3">
    <name type="scientific">Acaulospora morrowiae</name>
    <dbReference type="NCBI Taxonomy" id="94023"/>
    <lineage>
        <taxon>Eukaryota</taxon>
        <taxon>Fungi</taxon>
        <taxon>Fungi incertae sedis</taxon>
        <taxon>Mucoromycota</taxon>
        <taxon>Glomeromycotina</taxon>
        <taxon>Glomeromycetes</taxon>
        <taxon>Diversisporales</taxon>
        <taxon>Acaulosporaceae</taxon>
        <taxon>Acaulospora</taxon>
    </lineage>
</organism>
<feature type="coiled-coil region" evidence="1">
    <location>
        <begin position="66"/>
        <end position="97"/>
    </location>
</feature>
<dbReference type="PANTHER" id="PTHR31328:SF2">
    <property type="entry name" value="BIOGENESIS OF LYSOSOME-RELATED ORGANELLES COMPLEX 1 SUBUNIT 6"/>
    <property type="match status" value="1"/>
</dbReference>
<proteinExistence type="predicted"/>
<keyword evidence="1" id="KW-0175">Coiled coil</keyword>
<dbReference type="AlphaFoldDB" id="A0A9N9IQA0"/>
<dbReference type="Proteomes" id="UP000789342">
    <property type="component" value="Unassembled WGS sequence"/>
</dbReference>
<gene>
    <name evidence="2" type="ORF">AMORRO_LOCUS15049</name>
</gene>
<protein>
    <submittedName>
        <fullName evidence="2">15636_t:CDS:1</fullName>
    </submittedName>
</protein>
<comment type="caution">
    <text evidence="2">The sequence shown here is derived from an EMBL/GenBank/DDBJ whole genome shotgun (WGS) entry which is preliminary data.</text>
</comment>
<feature type="non-terminal residue" evidence="2">
    <location>
        <position position="170"/>
    </location>
</feature>
<dbReference type="InterPro" id="IPR028119">
    <property type="entry name" value="Snapin/Pallidin/Snn1"/>
</dbReference>
<evidence type="ECO:0000256" key="1">
    <source>
        <dbReference type="SAM" id="Coils"/>
    </source>
</evidence>
<sequence length="170" mass="19562">MSNETISLESAVETAALTFLELVAPPGASISLPKNEDPKSIELGQKFNEAMPLMSEGFLAHWLPILNQAEEQLKELEEKQKLLIEDLKNTNTKFENQDNYEYIALSFSKIPLYHSKLQNIRNAMLSILFRSKNLRQRANQLKLFKEQQLTQVAQIQQRERTFDQTVLAAR</sequence>
<keyword evidence="3" id="KW-1185">Reference proteome</keyword>
<name>A0A9N9IQA0_9GLOM</name>
<evidence type="ECO:0000313" key="2">
    <source>
        <dbReference type="EMBL" id="CAG8746121.1"/>
    </source>
</evidence>
<dbReference type="GO" id="GO:0031083">
    <property type="term" value="C:BLOC-1 complex"/>
    <property type="evidence" value="ECO:0007669"/>
    <property type="project" value="TreeGrafter"/>
</dbReference>
<dbReference type="GO" id="GO:0030133">
    <property type="term" value="C:transport vesicle"/>
    <property type="evidence" value="ECO:0007669"/>
    <property type="project" value="TreeGrafter"/>
</dbReference>
<dbReference type="EMBL" id="CAJVPV010033025">
    <property type="protein sequence ID" value="CAG8746121.1"/>
    <property type="molecule type" value="Genomic_DNA"/>
</dbReference>
<accession>A0A9N9IQA0</accession>
<dbReference type="Pfam" id="PF14712">
    <property type="entry name" value="Snapin_Pallidin"/>
    <property type="match status" value="1"/>
</dbReference>
<reference evidence="2" key="1">
    <citation type="submission" date="2021-06" db="EMBL/GenBank/DDBJ databases">
        <authorList>
            <person name="Kallberg Y."/>
            <person name="Tangrot J."/>
            <person name="Rosling A."/>
        </authorList>
    </citation>
    <scope>NUCLEOTIDE SEQUENCE</scope>
    <source>
        <strain evidence="2">CL551</strain>
    </source>
</reference>
<evidence type="ECO:0000313" key="3">
    <source>
        <dbReference type="Proteomes" id="UP000789342"/>
    </source>
</evidence>